<evidence type="ECO:0000259" key="4">
    <source>
        <dbReference type="PROSITE" id="PS01124"/>
    </source>
</evidence>
<dbReference type="GO" id="GO:0003700">
    <property type="term" value="F:DNA-binding transcription factor activity"/>
    <property type="evidence" value="ECO:0007669"/>
    <property type="project" value="InterPro"/>
</dbReference>
<dbReference type="Proteomes" id="UP000437431">
    <property type="component" value="Unassembled WGS sequence"/>
</dbReference>
<evidence type="ECO:0000256" key="1">
    <source>
        <dbReference type="ARBA" id="ARBA00023015"/>
    </source>
</evidence>
<dbReference type="Gene3D" id="1.10.10.60">
    <property type="entry name" value="Homeodomain-like"/>
    <property type="match status" value="2"/>
</dbReference>
<keyword evidence="3" id="KW-0804">Transcription</keyword>
<dbReference type="InterPro" id="IPR018060">
    <property type="entry name" value="HTH_AraC"/>
</dbReference>
<dbReference type="EMBL" id="WDAY01000013">
    <property type="protein sequence ID" value="KAB6561635.1"/>
    <property type="molecule type" value="Genomic_DNA"/>
</dbReference>
<gene>
    <name evidence="5" type="ORF">GAY79_07455</name>
</gene>
<sequence>MEYLFLRRRNRSTTSERQKQLLSKAVRKQWEEDFVRKGIEGRKIDFEIYRSLLYQMEIRMVFLDISLSLDKLSALVGTNQTYMSNVVNRYFGCNLKELINSYRVEYAKELLRNGKCLMKDIPERCGFASKSAFYSAFRKMTGYRPVEYVRRNGVEEKFGKNN</sequence>
<evidence type="ECO:0000256" key="3">
    <source>
        <dbReference type="ARBA" id="ARBA00023163"/>
    </source>
</evidence>
<dbReference type="GO" id="GO:0043565">
    <property type="term" value="F:sequence-specific DNA binding"/>
    <property type="evidence" value="ECO:0007669"/>
    <property type="project" value="InterPro"/>
</dbReference>
<comment type="caution">
    <text evidence="5">The sequence shown here is derived from an EMBL/GenBank/DDBJ whole genome shotgun (WGS) entry which is preliminary data.</text>
</comment>
<dbReference type="SUPFAM" id="SSF46689">
    <property type="entry name" value="Homeodomain-like"/>
    <property type="match status" value="1"/>
</dbReference>
<evidence type="ECO:0000256" key="2">
    <source>
        <dbReference type="ARBA" id="ARBA00023125"/>
    </source>
</evidence>
<dbReference type="AlphaFoldDB" id="A0A7J5RJC1"/>
<dbReference type="InterPro" id="IPR009057">
    <property type="entry name" value="Homeodomain-like_sf"/>
</dbReference>
<dbReference type="Pfam" id="PF12833">
    <property type="entry name" value="HTH_18"/>
    <property type="match status" value="1"/>
</dbReference>
<keyword evidence="2" id="KW-0238">DNA-binding</keyword>
<dbReference type="RefSeq" id="WP_217768351.1">
    <property type="nucleotide sequence ID" value="NZ_JAHONQ010000018.1"/>
</dbReference>
<reference evidence="5 6" key="1">
    <citation type="journal article" date="2019" name="Nat. Med.">
        <title>A library of human gut bacterial isolates paired with longitudinal multiomics data enables mechanistic microbiome research.</title>
        <authorList>
            <person name="Poyet M."/>
            <person name="Groussin M."/>
            <person name="Gibbons S.M."/>
            <person name="Avila-Pacheco J."/>
            <person name="Jiang X."/>
            <person name="Kearney S.M."/>
            <person name="Perrotta A.R."/>
            <person name="Berdy B."/>
            <person name="Zhao S."/>
            <person name="Lieberman T.D."/>
            <person name="Swanson P.K."/>
            <person name="Smith M."/>
            <person name="Roesemann S."/>
            <person name="Alexander J.E."/>
            <person name="Rich S.A."/>
            <person name="Livny J."/>
            <person name="Vlamakis H."/>
            <person name="Clish C."/>
            <person name="Bullock K."/>
            <person name="Deik A."/>
            <person name="Scott J."/>
            <person name="Pierce K.A."/>
            <person name="Xavier R.J."/>
            <person name="Alm E.J."/>
        </authorList>
    </citation>
    <scope>NUCLEOTIDE SEQUENCE [LARGE SCALE GENOMIC DNA]</scope>
    <source>
        <strain evidence="5 6">BIOML-A111</strain>
    </source>
</reference>
<evidence type="ECO:0000313" key="6">
    <source>
        <dbReference type="Proteomes" id="UP000437431"/>
    </source>
</evidence>
<evidence type="ECO:0000313" key="5">
    <source>
        <dbReference type="EMBL" id="KAB6561635.1"/>
    </source>
</evidence>
<dbReference type="PANTHER" id="PTHR43280:SF2">
    <property type="entry name" value="HTH-TYPE TRANSCRIPTIONAL REGULATOR EXSA"/>
    <property type="match status" value="1"/>
</dbReference>
<organism evidence="5 6">
    <name type="scientific">Phocaeicola vulgatus</name>
    <name type="common">Bacteroides vulgatus</name>
    <dbReference type="NCBI Taxonomy" id="821"/>
    <lineage>
        <taxon>Bacteria</taxon>
        <taxon>Pseudomonadati</taxon>
        <taxon>Bacteroidota</taxon>
        <taxon>Bacteroidia</taxon>
        <taxon>Bacteroidales</taxon>
        <taxon>Bacteroidaceae</taxon>
        <taxon>Phocaeicola</taxon>
    </lineage>
</organism>
<dbReference type="PANTHER" id="PTHR43280">
    <property type="entry name" value="ARAC-FAMILY TRANSCRIPTIONAL REGULATOR"/>
    <property type="match status" value="1"/>
</dbReference>
<proteinExistence type="predicted"/>
<name>A0A7J5RJC1_PHOVU</name>
<dbReference type="SMART" id="SM00342">
    <property type="entry name" value="HTH_ARAC"/>
    <property type="match status" value="1"/>
</dbReference>
<dbReference type="PROSITE" id="PS01124">
    <property type="entry name" value="HTH_ARAC_FAMILY_2"/>
    <property type="match status" value="1"/>
</dbReference>
<protein>
    <submittedName>
        <fullName evidence="5">Helix-turn-helix transcriptional regulator</fullName>
    </submittedName>
</protein>
<feature type="domain" description="HTH araC/xylS-type" evidence="4">
    <location>
        <begin position="66"/>
        <end position="151"/>
    </location>
</feature>
<accession>A0A7J5RJC1</accession>
<keyword evidence="1" id="KW-0805">Transcription regulation</keyword>